<sequence length="442" mass="50741">MMKKLKLESNSSALLHMQILKISVLVILYFLVSMFSLSAQTPRKDSGANGLLIKPLKVGDSIPQSLWDLPIDIVNAPSKSDPFKLSQFRDRKLIIIDFWATWCSPCIKSIHKLDSLQPIFKDELAVFATSYEDRDRVNAFLKKQGIKLFSGTKTEYLKQYFPHKMIPHQVWIKNGKIIAITEGSNATDENIRRALKDDSFKLATKNDRLDYSRSRYLTDFIDTADINSFAVSTFSSGQDGLGSIISEKIIQNKIFVYYINADPISMFMRTLQQPNNKTVITNKKLLEIDKLHGLEAMFCYQLISRDTTRSYWVKQVVNDLSLQFDVKIERKLLTKDCIIIGKLKENSPRESISSTGRPQVFQDFVNQLNYSTRWKMDQPLFIDESGFTGKVSTPYYKDLQFDLDKLNQALKPYGLIASKKKRKIEVLVLAENNTAEIKPNIR</sequence>
<dbReference type="CDD" id="cd02966">
    <property type="entry name" value="TlpA_like_family"/>
    <property type="match status" value="1"/>
</dbReference>
<proteinExistence type="predicted"/>
<keyword evidence="3" id="KW-1185">Reference proteome</keyword>
<reference evidence="2 3" key="1">
    <citation type="journal article" date="2020" name="G3 (Bethesda)">
        <title>CeMbio - The Caenorhabditis elegans Microbiome Resource.</title>
        <authorList>
            <person name="Dirksen P."/>
            <person name="Assie A."/>
            <person name="Zimmermann J."/>
            <person name="Zhang F."/>
            <person name="Tietje A.M."/>
            <person name="Marsh S.A."/>
            <person name="Felix M.A."/>
            <person name="Shapira M."/>
            <person name="Kaleta C."/>
            <person name="Schulenburg H."/>
            <person name="Samuel B."/>
        </authorList>
    </citation>
    <scope>NUCLEOTIDE SEQUENCE [LARGE SCALE GENOMIC DNA]</scope>
    <source>
        <strain evidence="2 3">BIGb0170</strain>
    </source>
</reference>
<dbReference type="EMBL" id="CP058555">
    <property type="protein sequence ID" value="QMV66356.1"/>
    <property type="molecule type" value="Genomic_DNA"/>
</dbReference>
<dbReference type="InterPro" id="IPR036249">
    <property type="entry name" value="Thioredoxin-like_sf"/>
</dbReference>
<evidence type="ECO:0000259" key="1">
    <source>
        <dbReference type="PROSITE" id="PS51352"/>
    </source>
</evidence>
<dbReference type="Gene3D" id="3.40.30.10">
    <property type="entry name" value="Glutaredoxin"/>
    <property type="match status" value="1"/>
</dbReference>
<dbReference type="Pfam" id="PF08534">
    <property type="entry name" value="Redoxin"/>
    <property type="match status" value="1"/>
</dbReference>
<gene>
    <name evidence="2" type="ORF">HS960_01175</name>
</gene>
<protein>
    <submittedName>
        <fullName evidence="2">TlpA family protein disulfide reductase</fullName>
    </submittedName>
</protein>
<dbReference type="InterPro" id="IPR050553">
    <property type="entry name" value="Thioredoxin_ResA/DsbE_sf"/>
</dbReference>
<evidence type="ECO:0000313" key="3">
    <source>
        <dbReference type="Proteomes" id="UP000515450"/>
    </source>
</evidence>
<evidence type="ECO:0000313" key="2">
    <source>
        <dbReference type="EMBL" id="QMV66356.1"/>
    </source>
</evidence>
<dbReference type="PROSITE" id="PS51352">
    <property type="entry name" value="THIOREDOXIN_2"/>
    <property type="match status" value="1"/>
</dbReference>
<organism evidence="2 3">
    <name type="scientific">Sphingobacterium paramultivorum</name>
    <dbReference type="NCBI Taxonomy" id="2886510"/>
    <lineage>
        <taxon>Bacteria</taxon>
        <taxon>Pseudomonadati</taxon>
        <taxon>Bacteroidota</taxon>
        <taxon>Sphingobacteriia</taxon>
        <taxon>Sphingobacteriales</taxon>
        <taxon>Sphingobacteriaceae</taxon>
        <taxon>Sphingobacterium</taxon>
    </lineage>
</organism>
<dbReference type="SUPFAM" id="SSF52833">
    <property type="entry name" value="Thioredoxin-like"/>
    <property type="match status" value="1"/>
</dbReference>
<dbReference type="Proteomes" id="UP000515450">
    <property type="component" value="Chromosome"/>
</dbReference>
<dbReference type="AlphaFoldDB" id="A0A7G5DX81"/>
<dbReference type="PANTHER" id="PTHR42852:SF13">
    <property type="entry name" value="PROTEIN DIPZ"/>
    <property type="match status" value="1"/>
</dbReference>
<dbReference type="RefSeq" id="WP_182331055.1">
    <property type="nucleotide sequence ID" value="NZ_CP058555.1"/>
</dbReference>
<dbReference type="GO" id="GO:0016491">
    <property type="term" value="F:oxidoreductase activity"/>
    <property type="evidence" value="ECO:0007669"/>
    <property type="project" value="InterPro"/>
</dbReference>
<feature type="domain" description="Thioredoxin" evidence="1">
    <location>
        <begin position="56"/>
        <end position="200"/>
    </location>
</feature>
<dbReference type="InterPro" id="IPR013740">
    <property type="entry name" value="Redoxin"/>
</dbReference>
<dbReference type="InterPro" id="IPR013766">
    <property type="entry name" value="Thioredoxin_domain"/>
</dbReference>
<name>A0A7G5DX81_9SPHI</name>
<accession>A0A7G5DX81</accession>
<dbReference type="PANTHER" id="PTHR42852">
    <property type="entry name" value="THIOL:DISULFIDE INTERCHANGE PROTEIN DSBE"/>
    <property type="match status" value="1"/>
</dbReference>